<accession>S7Q8F7</accession>
<dbReference type="KEGG" id="gtr:GLOTRDRAFT_110989"/>
<dbReference type="RefSeq" id="XP_007865772.1">
    <property type="nucleotide sequence ID" value="XM_007867581.1"/>
</dbReference>
<name>S7Q8F7_GLOTA</name>
<proteinExistence type="predicted"/>
<reference evidence="1 2" key="1">
    <citation type="journal article" date="2012" name="Science">
        <title>The Paleozoic origin of enzymatic lignin decomposition reconstructed from 31 fungal genomes.</title>
        <authorList>
            <person name="Floudas D."/>
            <person name="Binder M."/>
            <person name="Riley R."/>
            <person name="Barry K."/>
            <person name="Blanchette R.A."/>
            <person name="Henrissat B."/>
            <person name="Martinez A.T."/>
            <person name="Otillar R."/>
            <person name="Spatafora J.W."/>
            <person name="Yadav J.S."/>
            <person name="Aerts A."/>
            <person name="Benoit I."/>
            <person name="Boyd A."/>
            <person name="Carlson A."/>
            <person name="Copeland A."/>
            <person name="Coutinho P.M."/>
            <person name="de Vries R.P."/>
            <person name="Ferreira P."/>
            <person name="Findley K."/>
            <person name="Foster B."/>
            <person name="Gaskell J."/>
            <person name="Glotzer D."/>
            <person name="Gorecki P."/>
            <person name="Heitman J."/>
            <person name="Hesse C."/>
            <person name="Hori C."/>
            <person name="Igarashi K."/>
            <person name="Jurgens J.A."/>
            <person name="Kallen N."/>
            <person name="Kersten P."/>
            <person name="Kohler A."/>
            <person name="Kuees U."/>
            <person name="Kumar T.K.A."/>
            <person name="Kuo A."/>
            <person name="LaButti K."/>
            <person name="Larrondo L.F."/>
            <person name="Lindquist E."/>
            <person name="Ling A."/>
            <person name="Lombard V."/>
            <person name="Lucas S."/>
            <person name="Lundell T."/>
            <person name="Martin R."/>
            <person name="McLaughlin D.J."/>
            <person name="Morgenstern I."/>
            <person name="Morin E."/>
            <person name="Murat C."/>
            <person name="Nagy L.G."/>
            <person name="Nolan M."/>
            <person name="Ohm R.A."/>
            <person name="Patyshakuliyeva A."/>
            <person name="Rokas A."/>
            <person name="Ruiz-Duenas F.J."/>
            <person name="Sabat G."/>
            <person name="Salamov A."/>
            <person name="Samejima M."/>
            <person name="Schmutz J."/>
            <person name="Slot J.C."/>
            <person name="St John F."/>
            <person name="Stenlid J."/>
            <person name="Sun H."/>
            <person name="Sun S."/>
            <person name="Syed K."/>
            <person name="Tsang A."/>
            <person name="Wiebenga A."/>
            <person name="Young D."/>
            <person name="Pisabarro A."/>
            <person name="Eastwood D.C."/>
            <person name="Martin F."/>
            <person name="Cullen D."/>
            <person name="Grigoriev I.V."/>
            <person name="Hibbett D.S."/>
        </authorList>
    </citation>
    <scope>NUCLEOTIDE SEQUENCE [LARGE SCALE GENOMIC DNA]</scope>
    <source>
        <strain evidence="1 2">ATCC 11539</strain>
    </source>
</reference>
<gene>
    <name evidence="1" type="ORF">GLOTRDRAFT_110989</name>
</gene>
<evidence type="ECO:0000313" key="1">
    <source>
        <dbReference type="EMBL" id="EPQ55728.1"/>
    </source>
</evidence>
<keyword evidence="2" id="KW-1185">Reference proteome</keyword>
<evidence type="ECO:0000313" key="2">
    <source>
        <dbReference type="Proteomes" id="UP000030669"/>
    </source>
</evidence>
<organism evidence="1 2">
    <name type="scientific">Gloeophyllum trabeum (strain ATCC 11539 / FP-39264 / Madison 617)</name>
    <name type="common">Brown rot fungus</name>
    <dbReference type="NCBI Taxonomy" id="670483"/>
    <lineage>
        <taxon>Eukaryota</taxon>
        <taxon>Fungi</taxon>
        <taxon>Dikarya</taxon>
        <taxon>Basidiomycota</taxon>
        <taxon>Agaricomycotina</taxon>
        <taxon>Agaricomycetes</taxon>
        <taxon>Gloeophyllales</taxon>
        <taxon>Gloeophyllaceae</taxon>
        <taxon>Gloeophyllum</taxon>
    </lineage>
</organism>
<sequence length="59" mass="6784">MRWPTEQTDLPVKSRGRPNEPILWTVLDSYRIHIQSTLPGSIGAHYARASEYLRRFGAS</sequence>
<dbReference type="HOGENOM" id="CLU_2967238_0_0_1"/>
<dbReference type="GeneID" id="19299315"/>
<dbReference type="AlphaFoldDB" id="S7Q8F7"/>
<feature type="non-terminal residue" evidence="1">
    <location>
        <position position="59"/>
    </location>
</feature>
<protein>
    <submittedName>
        <fullName evidence="1">Uncharacterized protein</fullName>
    </submittedName>
</protein>
<dbReference type="Proteomes" id="UP000030669">
    <property type="component" value="Unassembled WGS sequence"/>
</dbReference>
<dbReference type="EMBL" id="KB469301">
    <property type="protein sequence ID" value="EPQ55728.1"/>
    <property type="molecule type" value="Genomic_DNA"/>
</dbReference>